<dbReference type="KEGG" id="vg:40085725"/>
<dbReference type="Proteomes" id="UP000224101">
    <property type="component" value="Segment"/>
</dbReference>
<proteinExistence type="predicted"/>
<name>A0A218M3E6_9CAUD</name>
<keyword evidence="2" id="KW-1185">Reference proteome</keyword>
<evidence type="ECO:0000313" key="2">
    <source>
        <dbReference type="Proteomes" id="UP000224101"/>
    </source>
</evidence>
<organism evidence="1 2">
    <name type="scientific">Acidovorax phage ACP17</name>
    <dbReference type="NCBI Taxonomy" id="2010329"/>
    <lineage>
        <taxon>Viruses</taxon>
        <taxon>Duplodnaviria</taxon>
        <taxon>Heunggongvirae</taxon>
        <taxon>Uroviricota</taxon>
        <taxon>Caudoviricetes</taxon>
        <taxon>Busanvirus</taxon>
        <taxon>Busanvirus ACP17</taxon>
    </lineage>
</organism>
<dbReference type="EMBL" id="KY979132">
    <property type="protein sequence ID" value="ASD50573.1"/>
    <property type="molecule type" value="Genomic_DNA"/>
</dbReference>
<sequence length="74" mass="7937">MKTQKFQNGIEVKIDQGGGRFTTGIVRGFDGEKKNICGWVGNYQIEVTGGVNCFGKPAKVGAILTVLHTHVSEA</sequence>
<accession>A0A218M3E6</accession>
<dbReference type="RefSeq" id="YP_009609640.1">
    <property type="nucleotide sequence ID" value="NC_041997.1"/>
</dbReference>
<evidence type="ECO:0000313" key="1">
    <source>
        <dbReference type="EMBL" id="ASD50573.1"/>
    </source>
</evidence>
<reference evidence="1 2" key="1">
    <citation type="submission" date="2017-08" db="EMBL/GenBank/DDBJ databases">
        <title>Characterization and complete genome sequence of novel bacteriophage infecting the causal agent of bacterial fruit blotch, Acidovorax citrulli.</title>
        <authorList>
            <person name="Midani A.R."/>
            <person name="Park S.-H."/>
            <person name="Choi T.-J."/>
        </authorList>
    </citation>
    <scope>NUCLEOTIDE SEQUENCE [LARGE SCALE GENOMIC DNA]</scope>
</reference>
<dbReference type="GeneID" id="40085725"/>
<dbReference type="OrthoDB" id="40908at10239"/>
<protein>
    <submittedName>
        <fullName evidence="1">Uncharacterized protein</fullName>
    </submittedName>
</protein>